<comment type="caution">
    <text evidence="1">The sequence shown here is derived from an EMBL/GenBank/DDBJ whole genome shotgun (WGS) entry which is preliminary data.</text>
</comment>
<dbReference type="AlphaFoldDB" id="A0AAV3ZMU6"/>
<name>A0AAV3ZMU6_9GAST</name>
<gene>
    <name evidence="1" type="ORF">PoB_002228800</name>
</gene>
<evidence type="ECO:0000313" key="2">
    <source>
        <dbReference type="Proteomes" id="UP000735302"/>
    </source>
</evidence>
<dbReference type="EMBL" id="BLXT01002535">
    <property type="protein sequence ID" value="GFN95782.1"/>
    <property type="molecule type" value="Genomic_DNA"/>
</dbReference>
<organism evidence="1 2">
    <name type="scientific">Plakobranchus ocellatus</name>
    <dbReference type="NCBI Taxonomy" id="259542"/>
    <lineage>
        <taxon>Eukaryota</taxon>
        <taxon>Metazoa</taxon>
        <taxon>Spiralia</taxon>
        <taxon>Lophotrochozoa</taxon>
        <taxon>Mollusca</taxon>
        <taxon>Gastropoda</taxon>
        <taxon>Heterobranchia</taxon>
        <taxon>Euthyneura</taxon>
        <taxon>Panpulmonata</taxon>
        <taxon>Sacoglossa</taxon>
        <taxon>Placobranchoidea</taxon>
        <taxon>Plakobranchidae</taxon>
        <taxon>Plakobranchus</taxon>
    </lineage>
</organism>
<protein>
    <submittedName>
        <fullName evidence="1">Uncharacterized protein</fullName>
    </submittedName>
</protein>
<sequence>MMRHFFGFYIQPVHNKVISGFQALRQARAPMAGLEPAIEGSLQSSDSLATVPPTPHPHDETFLEKNHIKIMRPSTFSLLSTYLSSYSSAFSSTSSSYSTFS</sequence>
<reference evidence="1 2" key="1">
    <citation type="journal article" date="2021" name="Elife">
        <title>Chloroplast acquisition without the gene transfer in kleptoplastic sea slugs, Plakobranchus ocellatus.</title>
        <authorList>
            <person name="Maeda T."/>
            <person name="Takahashi S."/>
            <person name="Yoshida T."/>
            <person name="Shimamura S."/>
            <person name="Takaki Y."/>
            <person name="Nagai Y."/>
            <person name="Toyoda A."/>
            <person name="Suzuki Y."/>
            <person name="Arimoto A."/>
            <person name="Ishii H."/>
            <person name="Satoh N."/>
            <person name="Nishiyama T."/>
            <person name="Hasebe M."/>
            <person name="Maruyama T."/>
            <person name="Minagawa J."/>
            <person name="Obokata J."/>
            <person name="Shigenobu S."/>
        </authorList>
    </citation>
    <scope>NUCLEOTIDE SEQUENCE [LARGE SCALE GENOMIC DNA]</scope>
</reference>
<dbReference type="Proteomes" id="UP000735302">
    <property type="component" value="Unassembled WGS sequence"/>
</dbReference>
<keyword evidence="2" id="KW-1185">Reference proteome</keyword>
<accession>A0AAV3ZMU6</accession>
<proteinExistence type="predicted"/>
<evidence type="ECO:0000313" key="1">
    <source>
        <dbReference type="EMBL" id="GFN95782.1"/>
    </source>
</evidence>